<dbReference type="InterPro" id="IPR035897">
    <property type="entry name" value="Toll_tir_struct_dom_sf"/>
</dbReference>
<reference evidence="2" key="3">
    <citation type="submission" date="2018-07" db="EMBL/GenBank/DDBJ databases">
        <title>WGS assembly of Glycine max.</title>
        <authorList>
            <person name="Schmutz J."/>
            <person name="Cannon S."/>
            <person name="Schlueter J."/>
            <person name="Ma J."/>
            <person name="Mitros T."/>
            <person name="Nelson W."/>
            <person name="Hyten D."/>
            <person name="Song Q."/>
            <person name="Thelen J."/>
            <person name="Cheng J."/>
            <person name="Xu D."/>
            <person name="Hellsten U."/>
            <person name="May G."/>
            <person name="Yu Y."/>
            <person name="Sakurai T."/>
            <person name="Umezawa T."/>
            <person name="Bhattacharyya M."/>
            <person name="Sandhu D."/>
            <person name="Valliyodan B."/>
            <person name="Lindquist E."/>
            <person name="Peto M."/>
            <person name="Grant D."/>
            <person name="Shu S."/>
            <person name="Goodstein D."/>
            <person name="Barry K."/>
            <person name="Futrell-Griggs M."/>
            <person name="Abernathy B."/>
            <person name="Du J."/>
            <person name="Tian Z."/>
            <person name="Zhu L."/>
            <person name="Gill N."/>
            <person name="Joshi T."/>
            <person name="Libault M."/>
            <person name="Sethuraman A."/>
            <person name="Zhang X."/>
            <person name="Shinozaki K."/>
            <person name="Nguyen H."/>
            <person name="Wing R."/>
            <person name="Cregan P."/>
            <person name="Specht J."/>
            <person name="Grimwood J."/>
            <person name="Rokhsar D."/>
            <person name="Stacey G."/>
            <person name="Shoemaker R."/>
            <person name="Jackson S."/>
        </authorList>
    </citation>
    <scope>NUCLEOTIDE SEQUENCE</scope>
    <source>
        <tissue evidence="2">Callus</tissue>
    </source>
</reference>
<dbReference type="SMR" id="K7M1M8"/>
<dbReference type="PaxDb" id="3847-GLYMA13G31630.2"/>
<dbReference type="EnsemblPlants" id="KRH21507">
    <property type="protein sequence ID" value="KRH21507"/>
    <property type="gene ID" value="GLYMA_13G242900"/>
</dbReference>
<proteinExistence type="predicted"/>
<evidence type="ECO:0000313" key="2">
    <source>
        <dbReference type="EMBL" id="KRH21507.1"/>
    </source>
</evidence>
<evidence type="ECO:0000313" key="4">
    <source>
        <dbReference type="Proteomes" id="UP000008827"/>
    </source>
</evidence>
<dbReference type="Gramene" id="KRH21507">
    <property type="protein sequence ID" value="KRH21507"/>
    <property type="gene ID" value="GLYMA_13G242900"/>
</dbReference>
<evidence type="ECO:0000313" key="3">
    <source>
        <dbReference type="EnsemblPlants" id="KRH21507"/>
    </source>
</evidence>
<reference evidence="3" key="2">
    <citation type="submission" date="2018-02" db="UniProtKB">
        <authorList>
            <consortium name="EnsemblPlants"/>
        </authorList>
    </citation>
    <scope>IDENTIFICATION</scope>
    <source>
        <strain evidence="3">Williams 82</strain>
    </source>
</reference>
<organism evidence="3">
    <name type="scientific">Glycine max</name>
    <name type="common">Soybean</name>
    <name type="synonym">Glycine hispida</name>
    <dbReference type="NCBI Taxonomy" id="3847"/>
    <lineage>
        <taxon>Eukaryota</taxon>
        <taxon>Viridiplantae</taxon>
        <taxon>Streptophyta</taxon>
        <taxon>Embryophyta</taxon>
        <taxon>Tracheophyta</taxon>
        <taxon>Spermatophyta</taxon>
        <taxon>Magnoliopsida</taxon>
        <taxon>eudicotyledons</taxon>
        <taxon>Gunneridae</taxon>
        <taxon>Pentapetalae</taxon>
        <taxon>rosids</taxon>
        <taxon>fabids</taxon>
        <taxon>Fabales</taxon>
        <taxon>Fabaceae</taxon>
        <taxon>Papilionoideae</taxon>
        <taxon>50 kb inversion clade</taxon>
        <taxon>NPAAA clade</taxon>
        <taxon>indigoferoid/millettioid clade</taxon>
        <taxon>Phaseoleae</taxon>
        <taxon>Glycine</taxon>
        <taxon>Glycine subgen. Soja</taxon>
    </lineage>
</organism>
<dbReference type="Gene3D" id="3.40.50.10140">
    <property type="entry name" value="Toll/interleukin-1 receptor homology (TIR) domain"/>
    <property type="match status" value="1"/>
</dbReference>
<feature type="domain" description="TIR" evidence="1">
    <location>
        <begin position="1"/>
        <end position="106"/>
    </location>
</feature>
<evidence type="ECO:0000259" key="1">
    <source>
        <dbReference type="PROSITE" id="PS50104"/>
    </source>
</evidence>
<dbReference type="GO" id="GO:0007165">
    <property type="term" value="P:signal transduction"/>
    <property type="evidence" value="ECO:0007669"/>
    <property type="project" value="InterPro"/>
</dbReference>
<dbReference type="HOGENOM" id="CLU_1995841_0_0_1"/>
<dbReference type="InterPro" id="IPR000157">
    <property type="entry name" value="TIR_dom"/>
</dbReference>
<dbReference type="Proteomes" id="UP000008827">
    <property type="component" value="Chromosome 13"/>
</dbReference>
<dbReference type="SUPFAM" id="SSF52200">
    <property type="entry name" value="Toll/Interleukin receptor TIR domain"/>
    <property type="match status" value="1"/>
</dbReference>
<dbReference type="EMBL" id="CM000846">
    <property type="protein sequence ID" value="KRH21507.1"/>
    <property type="molecule type" value="Genomic_DNA"/>
</dbReference>
<gene>
    <name evidence="2" type="ORF">GLYMA_13G242900</name>
</gene>
<accession>K7M1M8</accession>
<dbReference type="AlphaFoldDB" id="K7M1M8"/>
<dbReference type="InParanoid" id="K7M1M8"/>
<keyword evidence="4" id="KW-1185">Reference proteome</keyword>
<name>K7M1M8_SOYBN</name>
<reference evidence="2 3" key="1">
    <citation type="journal article" date="2010" name="Nature">
        <title>Genome sequence of the palaeopolyploid soybean.</title>
        <authorList>
            <person name="Schmutz J."/>
            <person name="Cannon S.B."/>
            <person name="Schlueter J."/>
            <person name="Ma J."/>
            <person name="Mitros T."/>
            <person name="Nelson W."/>
            <person name="Hyten D.L."/>
            <person name="Song Q."/>
            <person name="Thelen J.J."/>
            <person name="Cheng J."/>
            <person name="Xu D."/>
            <person name="Hellsten U."/>
            <person name="May G.D."/>
            <person name="Yu Y."/>
            <person name="Sakurai T."/>
            <person name="Umezawa T."/>
            <person name="Bhattacharyya M.K."/>
            <person name="Sandhu D."/>
            <person name="Valliyodan B."/>
            <person name="Lindquist E."/>
            <person name="Peto M."/>
            <person name="Grant D."/>
            <person name="Shu S."/>
            <person name="Goodstein D."/>
            <person name="Barry K."/>
            <person name="Futrell-Griggs M."/>
            <person name="Abernathy B."/>
            <person name="Du J."/>
            <person name="Tian Z."/>
            <person name="Zhu L."/>
            <person name="Gill N."/>
            <person name="Joshi T."/>
            <person name="Libault M."/>
            <person name="Sethuraman A."/>
            <person name="Zhang X.-C."/>
            <person name="Shinozaki K."/>
            <person name="Nguyen H.T."/>
            <person name="Wing R.A."/>
            <person name="Cregan P."/>
            <person name="Specht J."/>
            <person name="Grimwood J."/>
            <person name="Rokhsar D."/>
            <person name="Stacey G."/>
            <person name="Shoemaker R.C."/>
            <person name="Jackson S.A."/>
        </authorList>
    </citation>
    <scope>NUCLEOTIDE SEQUENCE [LARGE SCALE GENOMIC DNA]</scope>
    <source>
        <strain evidence="3">cv. Williams 82</strain>
        <tissue evidence="2">Callus</tissue>
    </source>
</reference>
<dbReference type="PROSITE" id="PS50104">
    <property type="entry name" value="TIR"/>
    <property type="match status" value="1"/>
</dbReference>
<dbReference type="eggNOG" id="ENOG502RXQV">
    <property type="taxonomic scope" value="Eukaryota"/>
</dbReference>
<protein>
    <recommendedName>
        <fullName evidence="1">TIR domain-containing protein</fullName>
    </recommendedName>
</protein>
<dbReference type="Pfam" id="PF13676">
    <property type="entry name" value="TIR_2"/>
    <property type="match status" value="1"/>
</dbReference>
<sequence>MKPGHKLFEHINKAIHSSKVGVAVPTNRYCNSYFCLHELALLHESKKRVVPIFYDIKPSQLQVEGNARCPPQVLQTFTSALEETKYTVGVTFDSLNGYWMELQRRI</sequence>
<dbReference type="OMA" id="GPLISCI"/>